<evidence type="ECO:0000256" key="3">
    <source>
        <dbReference type="ARBA" id="ARBA00022741"/>
    </source>
</evidence>
<organism evidence="19 20">
    <name type="scientific">Pseudonocardia xinjiangensis</name>
    <dbReference type="NCBI Taxonomy" id="75289"/>
    <lineage>
        <taxon>Bacteria</taxon>
        <taxon>Bacillati</taxon>
        <taxon>Actinomycetota</taxon>
        <taxon>Actinomycetes</taxon>
        <taxon>Pseudonocardiales</taxon>
        <taxon>Pseudonocardiaceae</taxon>
        <taxon>Pseudonocardia</taxon>
    </lineage>
</organism>
<evidence type="ECO:0000256" key="5">
    <source>
        <dbReference type="ARBA" id="ARBA00022801"/>
    </source>
</evidence>
<dbReference type="PROSITE" id="PS51198">
    <property type="entry name" value="UVRD_HELICASE_ATP_BIND"/>
    <property type="match status" value="1"/>
</dbReference>
<dbReference type="InterPro" id="IPR014017">
    <property type="entry name" value="DNA_helicase_UvrD-like_C"/>
</dbReference>
<evidence type="ECO:0000256" key="9">
    <source>
        <dbReference type="ARBA" id="ARBA00023125"/>
    </source>
</evidence>
<dbReference type="EC" id="5.6.2.4" evidence="13"/>
<evidence type="ECO:0000259" key="17">
    <source>
        <dbReference type="PROSITE" id="PS51198"/>
    </source>
</evidence>
<dbReference type="PROSITE" id="PS51217">
    <property type="entry name" value="UVRD_HELICASE_CTER"/>
    <property type="match status" value="1"/>
</dbReference>
<dbReference type="InterPro" id="IPR013986">
    <property type="entry name" value="DExx_box_DNA_helicase_dom_sf"/>
</dbReference>
<feature type="domain" description="UvrD-like helicase ATP-binding" evidence="17">
    <location>
        <begin position="57"/>
        <end position="370"/>
    </location>
</feature>
<accession>A0ABX1RPE8</accession>
<evidence type="ECO:0000256" key="1">
    <source>
        <dbReference type="ARBA" id="ARBA00009922"/>
    </source>
</evidence>
<dbReference type="Gene3D" id="3.90.320.10">
    <property type="match status" value="1"/>
</dbReference>
<comment type="catalytic activity">
    <reaction evidence="14">
        <text>ATP + H2O = ADP + phosphate + H(+)</text>
        <dbReference type="Rhea" id="RHEA:13065"/>
        <dbReference type="ChEBI" id="CHEBI:15377"/>
        <dbReference type="ChEBI" id="CHEBI:15378"/>
        <dbReference type="ChEBI" id="CHEBI:30616"/>
        <dbReference type="ChEBI" id="CHEBI:43474"/>
        <dbReference type="ChEBI" id="CHEBI:456216"/>
        <dbReference type="EC" id="5.6.2.4"/>
    </reaction>
</comment>
<sequence>MQRGCRNVALLQLAGPPASGVGASWLHRRVSRHDRPAGPAALAPGLVRRPRAVPGELVWDDAARRVLAHEAGPLRVVGGPGTGKTTLLLESIAARIRAGADPERTLLLVGSRRAAGELRERIGDLVYQDDAVAERTSREPLVRTVHSYAFGVLRLHAARNGDPPPRLLASAEQDAVVRDLLAGELDGPERGGAPDSGWPERLRPALGLPGFAAELRELLLRAAERGLGPEELTELGIRHGMPEWAAAGRFFRTYEHVILLRGAAGRGAPQATAPALDAAELVSAALDALASDPDLLAAERERVRHLVVDDAQDLDPQQMELVRALGSTATSVLLAGDRDQAVLTFRGADPGGLRAVRAETVLLTVDHRSAPAVRAAGARLVARLSGSGSGRERVAPPGEPDGPEGTVAVRVFGSASQEAGWVADQLRRAHLSDGVPWSRMAVLSRSTRLSLPTLRRALLAAGVPVAAPPDELPLARQPAVLPLLMVLRCATRPQELDADAATALLTSPLGSADPMRMRRLRRGLLRLDAGTRPVDAPPEPEPPDEGEHSVRRVDIERSGSDPLLVAALRSAAEGRPDPLVALPPQDTAPLRRVGTLLAISGHAARDGESAEEVLWRVWQACGLGPRWSEASARGGPVGAAADRDLDAVLALFDVAARHTDRLPGAGVASFLEYLADQQLPTDSLAPRAPRGDAVSLLTAHAARGREWDVVAVPGVQEGSWPDLRLRGSLLGNERLVDLVGGVAEPGETVSRIAPLLAEERRLFYVACTRARHTLLVSAVQGEDEQPSRFLDELDPVPATQADRPVYRPGRSLVLAELVGELRRAVCADPGDDPAAAERRRRAAVQLARLAAAGVPGARPDDWYGLAPVSSDAPLRTPGEVVPVSPSDVEKIVRCPLRWVLERHGGGEVGALAAVTGSLVHALVQASAAGAEDAELEVALRSAWSRLDAGAPWFGRRELSRVQGMLAAFDGWVRASRAEGLRLVAVEQPVQLDLAGDEPGLHLVGGQGPDDEASARGAPRLRLRGRVDRLEVDPEGRPVVVDVKTGRTAVSGRAAAEHPQLAVYQLAAALGAFGELLEPGARPGGARLVYLADQKANGQVKEPVQPPLDDTELARWEDVLRHCADETSGAQFIARVGPDCDRCPVRVSCPLSEAGRQVTEP</sequence>
<dbReference type="Pfam" id="PF13361">
    <property type="entry name" value="UvrD_C"/>
    <property type="match status" value="1"/>
</dbReference>
<comment type="caution">
    <text evidence="19">The sequence shown here is derived from an EMBL/GenBank/DDBJ whole genome shotgun (WGS) entry which is preliminary data.</text>
</comment>
<evidence type="ECO:0000259" key="18">
    <source>
        <dbReference type="PROSITE" id="PS51217"/>
    </source>
</evidence>
<feature type="compositionally biased region" description="Basic and acidic residues" evidence="16">
    <location>
        <begin position="545"/>
        <end position="555"/>
    </location>
</feature>
<feature type="domain" description="UvrD-like helicase C-terminal" evidence="18">
    <location>
        <begin position="370"/>
        <end position="704"/>
    </location>
</feature>
<evidence type="ECO:0000313" key="20">
    <source>
        <dbReference type="Proteomes" id="UP001296706"/>
    </source>
</evidence>
<evidence type="ECO:0000256" key="13">
    <source>
        <dbReference type="ARBA" id="ARBA00034808"/>
    </source>
</evidence>
<keyword evidence="10" id="KW-0234">DNA repair</keyword>
<dbReference type="Pfam" id="PF00580">
    <property type="entry name" value="UvrD-helicase"/>
    <property type="match status" value="1"/>
</dbReference>
<evidence type="ECO:0000256" key="14">
    <source>
        <dbReference type="ARBA" id="ARBA00048988"/>
    </source>
</evidence>
<keyword evidence="20" id="KW-1185">Reference proteome</keyword>
<name>A0ABX1RPE8_9PSEU</name>
<keyword evidence="11" id="KW-0413">Isomerase</keyword>
<protein>
    <recommendedName>
        <fullName evidence="13">DNA 3'-5' helicase</fullName>
        <ecNumber evidence="13">5.6.2.4</ecNumber>
    </recommendedName>
</protein>
<dbReference type="Pfam" id="PF12705">
    <property type="entry name" value="PDDEXK_1"/>
    <property type="match status" value="1"/>
</dbReference>
<keyword evidence="3 15" id="KW-0547">Nucleotide-binding</keyword>
<comment type="catalytic activity">
    <reaction evidence="12">
        <text>Couples ATP hydrolysis with the unwinding of duplex DNA by translocating in the 3'-5' direction.</text>
        <dbReference type="EC" id="5.6.2.4"/>
    </reaction>
</comment>
<keyword evidence="4" id="KW-0227">DNA damage</keyword>
<dbReference type="Gene3D" id="1.10.10.160">
    <property type="match status" value="1"/>
</dbReference>
<evidence type="ECO:0000313" key="19">
    <source>
        <dbReference type="EMBL" id="NMH82258.1"/>
    </source>
</evidence>
<keyword evidence="8 15" id="KW-0067">ATP-binding</keyword>
<evidence type="ECO:0000256" key="4">
    <source>
        <dbReference type="ARBA" id="ARBA00022763"/>
    </source>
</evidence>
<dbReference type="Gene3D" id="3.40.50.300">
    <property type="entry name" value="P-loop containing nucleotide triphosphate hydrolases"/>
    <property type="match status" value="3"/>
</dbReference>
<dbReference type="EMBL" id="JAAXKY010000213">
    <property type="protein sequence ID" value="NMH82258.1"/>
    <property type="molecule type" value="Genomic_DNA"/>
</dbReference>
<dbReference type="PANTHER" id="PTHR11070:SF59">
    <property type="entry name" value="DNA 3'-5' HELICASE"/>
    <property type="match status" value="1"/>
</dbReference>
<comment type="similarity">
    <text evidence="1">Belongs to the helicase family. UvrD subfamily.</text>
</comment>
<dbReference type="InterPro" id="IPR038726">
    <property type="entry name" value="PDDEXK_AddAB-type"/>
</dbReference>
<evidence type="ECO:0000256" key="11">
    <source>
        <dbReference type="ARBA" id="ARBA00023235"/>
    </source>
</evidence>
<dbReference type="GO" id="GO:0004386">
    <property type="term" value="F:helicase activity"/>
    <property type="evidence" value="ECO:0007669"/>
    <property type="project" value="UniProtKB-KW"/>
</dbReference>
<evidence type="ECO:0000256" key="15">
    <source>
        <dbReference type="PROSITE-ProRule" id="PRU00560"/>
    </source>
</evidence>
<evidence type="ECO:0000256" key="12">
    <source>
        <dbReference type="ARBA" id="ARBA00034617"/>
    </source>
</evidence>
<dbReference type="SUPFAM" id="SSF52540">
    <property type="entry name" value="P-loop containing nucleoside triphosphate hydrolases"/>
    <property type="match status" value="1"/>
</dbReference>
<evidence type="ECO:0000256" key="7">
    <source>
        <dbReference type="ARBA" id="ARBA00022839"/>
    </source>
</evidence>
<proteinExistence type="inferred from homology"/>
<feature type="binding site" evidence="15">
    <location>
        <begin position="78"/>
        <end position="85"/>
    </location>
    <ligand>
        <name>ATP</name>
        <dbReference type="ChEBI" id="CHEBI:30616"/>
    </ligand>
</feature>
<evidence type="ECO:0000256" key="10">
    <source>
        <dbReference type="ARBA" id="ARBA00023204"/>
    </source>
</evidence>
<dbReference type="InterPro" id="IPR027417">
    <property type="entry name" value="P-loop_NTPase"/>
</dbReference>
<keyword evidence="5 15" id="KW-0378">Hydrolase</keyword>
<reference evidence="19 20" key="1">
    <citation type="submission" date="2020-04" db="EMBL/GenBank/DDBJ databases">
        <authorList>
            <person name="Klaysubun C."/>
            <person name="Duangmal K."/>
            <person name="Lipun K."/>
        </authorList>
    </citation>
    <scope>NUCLEOTIDE SEQUENCE [LARGE SCALE GENOMIC DNA]</scope>
    <source>
        <strain evidence="19 20">JCM 11839</strain>
    </source>
</reference>
<dbReference type="InterPro" id="IPR000212">
    <property type="entry name" value="DNA_helicase_UvrD/REP"/>
</dbReference>
<dbReference type="InterPro" id="IPR014016">
    <property type="entry name" value="UvrD-like_ATP-bd"/>
</dbReference>
<dbReference type="Proteomes" id="UP001296706">
    <property type="component" value="Unassembled WGS sequence"/>
</dbReference>
<keyword evidence="6 15" id="KW-0347">Helicase</keyword>
<keyword evidence="2" id="KW-0540">Nuclease</keyword>
<evidence type="ECO:0000256" key="16">
    <source>
        <dbReference type="SAM" id="MobiDB-lite"/>
    </source>
</evidence>
<evidence type="ECO:0000256" key="8">
    <source>
        <dbReference type="ARBA" id="ARBA00022840"/>
    </source>
</evidence>
<feature type="region of interest" description="Disordered" evidence="16">
    <location>
        <begin position="528"/>
        <end position="555"/>
    </location>
</feature>
<evidence type="ECO:0000256" key="2">
    <source>
        <dbReference type="ARBA" id="ARBA00022722"/>
    </source>
</evidence>
<dbReference type="PANTHER" id="PTHR11070">
    <property type="entry name" value="UVRD / RECB / PCRA DNA HELICASE FAMILY MEMBER"/>
    <property type="match status" value="1"/>
</dbReference>
<evidence type="ECO:0000256" key="6">
    <source>
        <dbReference type="ARBA" id="ARBA00022806"/>
    </source>
</evidence>
<dbReference type="InterPro" id="IPR011604">
    <property type="entry name" value="PDDEXK-like_dom_sf"/>
</dbReference>
<keyword evidence="7" id="KW-0269">Exonuclease</keyword>
<gene>
    <name evidence="19" type="ORF">HF577_34870</name>
</gene>
<keyword evidence="9" id="KW-0238">DNA-binding</keyword>